<dbReference type="Gene3D" id="1.10.10.10">
    <property type="entry name" value="Winged helix-like DNA-binding domain superfamily/Winged helix DNA-binding domain"/>
    <property type="match status" value="1"/>
</dbReference>
<dbReference type="Pfam" id="PF00072">
    <property type="entry name" value="Response_reg"/>
    <property type="match status" value="1"/>
</dbReference>
<dbReference type="InterPro" id="IPR016032">
    <property type="entry name" value="Sig_transdc_resp-reg_C-effctor"/>
</dbReference>
<evidence type="ECO:0000256" key="2">
    <source>
        <dbReference type="ARBA" id="ARBA00023012"/>
    </source>
</evidence>
<name>A0A7S7LVU3_9BACT</name>
<evidence type="ECO:0000259" key="8">
    <source>
        <dbReference type="PROSITE" id="PS50110"/>
    </source>
</evidence>
<dbReference type="PANTHER" id="PTHR48111:SF1">
    <property type="entry name" value="TWO-COMPONENT RESPONSE REGULATOR ORR33"/>
    <property type="match status" value="1"/>
</dbReference>
<dbReference type="InterPro" id="IPR001789">
    <property type="entry name" value="Sig_transdc_resp-reg_receiver"/>
</dbReference>
<evidence type="ECO:0000313" key="11">
    <source>
        <dbReference type="Proteomes" id="UP000593994"/>
    </source>
</evidence>
<dbReference type="GO" id="GO:0000156">
    <property type="term" value="F:phosphorelay response regulator activity"/>
    <property type="evidence" value="ECO:0007669"/>
    <property type="project" value="TreeGrafter"/>
</dbReference>
<keyword evidence="3" id="KW-0805">Transcription regulation</keyword>
<dbReference type="PROSITE" id="PS51755">
    <property type="entry name" value="OMPR_PHOB"/>
    <property type="match status" value="1"/>
</dbReference>
<feature type="DNA-binding region" description="OmpR/PhoB-type" evidence="7">
    <location>
        <begin position="131"/>
        <end position="228"/>
    </location>
</feature>
<dbReference type="AlphaFoldDB" id="A0A7S7LVU3"/>
<dbReference type="KEGG" id="sbal:HUE88_00795"/>
<evidence type="ECO:0000256" key="6">
    <source>
        <dbReference type="PROSITE-ProRule" id="PRU00169"/>
    </source>
</evidence>
<dbReference type="SUPFAM" id="SSF46894">
    <property type="entry name" value="C-terminal effector domain of the bipartite response regulators"/>
    <property type="match status" value="1"/>
</dbReference>
<keyword evidence="5" id="KW-0804">Transcription</keyword>
<dbReference type="Gene3D" id="3.40.50.2300">
    <property type="match status" value="1"/>
</dbReference>
<feature type="domain" description="Response regulatory" evidence="8">
    <location>
        <begin position="10"/>
        <end position="124"/>
    </location>
</feature>
<reference evidence="10 11" key="1">
    <citation type="submission" date="2020-05" db="EMBL/GenBank/DDBJ databases">
        <title>Sulfurimonas marisnigri, sp. nov., and Sulfurimonas baltica, sp. nov., manganese oxide reducing chemolithoautotrophs of the class Epsilonproteobacteria isolated from the pelagic redoxclines of the Black and Baltic Seas and emended description of the genus Sulfurimonas.</title>
        <authorList>
            <person name="Henkel J.V."/>
            <person name="Laudan C."/>
            <person name="Werner J."/>
            <person name="Neu T."/>
            <person name="Plewe S."/>
            <person name="Sproer C."/>
            <person name="Bunk B."/>
            <person name="Schulz-Vogt H.N."/>
        </authorList>
    </citation>
    <scope>NUCLEOTIDE SEQUENCE [LARGE SCALE GENOMIC DNA]</scope>
    <source>
        <strain evidence="10 11">GD2</strain>
    </source>
</reference>
<dbReference type="InterPro" id="IPR036388">
    <property type="entry name" value="WH-like_DNA-bd_sf"/>
</dbReference>
<gene>
    <name evidence="10" type="ORF">HUE88_00795</name>
</gene>
<dbReference type="SUPFAM" id="SSF52172">
    <property type="entry name" value="CheY-like"/>
    <property type="match status" value="1"/>
</dbReference>
<dbReference type="EMBL" id="CP054492">
    <property type="protein sequence ID" value="QOY52270.1"/>
    <property type="molecule type" value="Genomic_DNA"/>
</dbReference>
<dbReference type="InterPro" id="IPR001867">
    <property type="entry name" value="OmpR/PhoB-type_DNA-bd"/>
</dbReference>
<feature type="modified residue" description="4-aspartylphosphate" evidence="6">
    <location>
        <position position="59"/>
    </location>
</feature>
<dbReference type="GO" id="GO:0032993">
    <property type="term" value="C:protein-DNA complex"/>
    <property type="evidence" value="ECO:0007669"/>
    <property type="project" value="TreeGrafter"/>
</dbReference>
<evidence type="ECO:0000256" key="1">
    <source>
        <dbReference type="ARBA" id="ARBA00022553"/>
    </source>
</evidence>
<sequence length="229" mass="26800">MKIDKIRDVSIMLAEDEEELRESTVEYLQMFFTRVYSAACGKMAYEIYNEKRPNIILTDINMPNLDGLSLISKIRQKDKETKIIIMSAHSDQEKLLHAVKLHLETYLIKPIKSDILKKVLFDTVEQIRVTTRRIYFGSNIYWDSETCTFWENNAEIQLRKKETMLLKLLCSKQSHNFSSEDIFYYLHPSANENEFSNDAVTSLVKRIRSKLPKNIIKTVYGSGYKIVPI</sequence>
<dbReference type="InterPro" id="IPR039420">
    <property type="entry name" value="WalR-like"/>
</dbReference>
<evidence type="ECO:0000256" key="5">
    <source>
        <dbReference type="ARBA" id="ARBA00023163"/>
    </source>
</evidence>
<feature type="domain" description="OmpR/PhoB-type" evidence="9">
    <location>
        <begin position="131"/>
        <end position="228"/>
    </location>
</feature>
<evidence type="ECO:0000256" key="3">
    <source>
        <dbReference type="ARBA" id="ARBA00023015"/>
    </source>
</evidence>
<dbReference type="SMART" id="SM00448">
    <property type="entry name" value="REC"/>
    <property type="match status" value="1"/>
</dbReference>
<dbReference type="Proteomes" id="UP000593994">
    <property type="component" value="Chromosome"/>
</dbReference>
<evidence type="ECO:0000256" key="7">
    <source>
        <dbReference type="PROSITE-ProRule" id="PRU01091"/>
    </source>
</evidence>
<proteinExistence type="predicted"/>
<evidence type="ECO:0000313" key="10">
    <source>
        <dbReference type="EMBL" id="QOY52270.1"/>
    </source>
</evidence>
<dbReference type="GO" id="GO:0006355">
    <property type="term" value="P:regulation of DNA-templated transcription"/>
    <property type="evidence" value="ECO:0007669"/>
    <property type="project" value="InterPro"/>
</dbReference>
<keyword evidence="2" id="KW-0902">Two-component regulatory system</keyword>
<dbReference type="CDD" id="cd17536">
    <property type="entry name" value="REC_YesN-like"/>
    <property type="match status" value="1"/>
</dbReference>
<dbReference type="GO" id="GO:0000976">
    <property type="term" value="F:transcription cis-regulatory region binding"/>
    <property type="evidence" value="ECO:0007669"/>
    <property type="project" value="TreeGrafter"/>
</dbReference>
<dbReference type="SMART" id="SM00862">
    <property type="entry name" value="Trans_reg_C"/>
    <property type="match status" value="1"/>
</dbReference>
<keyword evidence="11" id="KW-1185">Reference proteome</keyword>
<dbReference type="GO" id="GO:0005829">
    <property type="term" value="C:cytosol"/>
    <property type="evidence" value="ECO:0007669"/>
    <property type="project" value="TreeGrafter"/>
</dbReference>
<organism evidence="10 11">
    <name type="scientific">Candidatus Sulfurimonas baltica</name>
    <dbReference type="NCBI Taxonomy" id="2740404"/>
    <lineage>
        <taxon>Bacteria</taxon>
        <taxon>Pseudomonadati</taxon>
        <taxon>Campylobacterota</taxon>
        <taxon>Epsilonproteobacteria</taxon>
        <taxon>Campylobacterales</taxon>
        <taxon>Sulfurimonadaceae</taxon>
        <taxon>Sulfurimonas</taxon>
    </lineage>
</organism>
<dbReference type="PROSITE" id="PS50110">
    <property type="entry name" value="RESPONSE_REGULATORY"/>
    <property type="match status" value="1"/>
</dbReference>
<accession>A0A7S7LVU3</accession>
<evidence type="ECO:0000256" key="4">
    <source>
        <dbReference type="ARBA" id="ARBA00023125"/>
    </source>
</evidence>
<keyword evidence="4 7" id="KW-0238">DNA-binding</keyword>
<dbReference type="RefSeq" id="WP_194370148.1">
    <property type="nucleotide sequence ID" value="NZ_CP054492.1"/>
</dbReference>
<dbReference type="InterPro" id="IPR011006">
    <property type="entry name" value="CheY-like_superfamily"/>
</dbReference>
<keyword evidence="1 6" id="KW-0597">Phosphoprotein</keyword>
<evidence type="ECO:0000259" key="9">
    <source>
        <dbReference type="PROSITE" id="PS51755"/>
    </source>
</evidence>
<protein>
    <submittedName>
        <fullName evidence="10">Response regulator transcription factor</fullName>
    </submittedName>
</protein>
<dbReference type="Pfam" id="PF00486">
    <property type="entry name" value="Trans_reg_C"/>
    <property type="match status" value="1"/>
</dbReference>
<dbReference type="PANTHER" id="PTHR48111">
    <property type="entry name" value="REGULATOR OF RPOS"/>
    <property type="match status" value="1"/>
</dbReference>